<keyword evidence="2" id="KW-1185">Reference proteome</keyword>
<name>A0AAN5IEQ7_9BILA</name>
<evidence type="ECO:0008006" key="3">
    <source>
        <dbReference type="Google" id="ProtNLM"/>
    </source>
</evidence>
<proteinExistence type="predicted"/>
<organism evidence="1 2">
    <name type="scientific">Pristionchus mayeri</name>
    <dbReference type="NCBI Taxonomy" id="1317129"/>
    <lineage>
        <taxon>Eukaryota</taxon>
        <taxon>Metazoa</taxon>
        <taxon>Ecdysozoa</taxon>
        <taxon>Nematoda</taxon>
        <taxon>Chromadorea</taxon>
        <taxon>Rhabditida</taxon>
        <taxon>Rhabditina</taxon>
        <taxon>Diplogasteromorpha</taxon>
        <taxon>Diplogasteroidea</taxon>
        <taxon>Neodiplogasteridae</taxon>
        <taxon>Pristionchus</taxon>
    </lineage>
</organism>
<gene>
    <name evidence="1" type="ORF">PMAYCL1PPCAC_30061</name>
</gene>
<dbReference type="EMBL" id="BTRK01000006">
    <property type="protein sequence ID" value="GMR59866.1"/>
    <property type="molecule type" value="Genomic_DNA"/>
</dbReference>
<comment type="caution">
    <text evidence="1">The sequence shown here is derived from an EMBL/GenBank/DDBJ whole genome shotgun (WGS) entry which is preliminary data.</text>
</comment>
<dbReference type="SUPFAM" id="SSF57501">
    <property type="entry name" value="Cystine-knot cytokines"/>
    <property type="match status" value="1"/>
</dbReference>
<evidence type="ECO:0000313" key="1">
    <source>
        <dbReference type="EMBL" id="GMR59866.1"/>
    </source>
</evidence>
<dbReference type="InterPro" id="IPR029034">
    <property type="entry name" value="Cystine-knot_cytokine"/>
</dbReference>
<sequence length="152" mass="16786">VLFFKRSQPVYSFDATSDDDVVGRLVAEKLKRSAAHHVSTGLGDSQEVCNTIVTEHHQPKFGHAMDGIRVEIQQDDEAQFVATYRVCGSQGGERAPCTGIDTKHFTSACVQEWENRKASIRPVGSSDPFSLGELRVPVACSCRVRQILPARR</sequence>
<dbReference type="Gene3D" id="2.10.90.10">
    <property type="entry name" value="Cystine-knot cytokines"/>
    <property type="match status" value="1"/>
</dbReference>
<dbReference type="AlphaFoldDB" id="A0AAN5IEQ7"/>
<feature type="non-terminal residue" evidence="1">
    <location>
        <position position="1"/>
    </location>
</feature>
<accession>A0AAN5IEQ7</accession>
<dbReference type="Proteomes" id="UP001328107">
    <property type="component" value="Unassembled WGS sequence"/>
</dbReference>
<reference evidence="2" key="1">
    <citation type="submission" date="2022-10" db="EMBL/GenBank/DDBJ databases">
        <title>Genome assembly of Pristionchus species.</title>
        <authorList>
            <person name="Yoshida K."/>
            <person name="Sommer R.J."/>
        </authorList>
    </citation>
    <scope>NUCLEOTIDE SEQUENCE [LARGE SCALE GENOMIC DNA]</scope>
    <source>
        <strain evidence="2">RS5460</strain>
    </source>
</reference>
<protein>
    <recommendedName>
        <fullName evidence="3">Spaetzle domain-containing protein</fullName>
    </recommendedName>
</protein>
<evidence type="ECO:0000313" key="2">
    <source>
        <dbReference type="Proteomes" id="UP001328107"/>
    </source>
</evidence>